<dbReference type="AlphaFoldDB" id="A0A4Z2FKM6"/>
<evidence type="ECO:0000313" key="1">
    <source>
        <dbReference type="EMBL" id="TNN41525.1"/>
    </source>
</evidence>
<comment type="caution">
    <text evidence="1">The sequence shown here is derived from an EMBL/GenBank/DDBJ whole genome shotgun (WGS) entry which is preliminary data.</text>
</comment>
<evidence type="ECO:0000313" key="2">
    <source>
        <dbReference type="Proteomes" id="UP000314294"/>
    </source>
</evidence>
<reference evidence="1 2" key="1">
    <citation type="submission" date="2019-03" db="EMBL/GenBank/DDBJ databases">
        <title>First draft genome of Liparis tanakae, snailfish: a comprehensive survey of snailfish specific genes.</title>
        <authorList>
            <person name="Kim W."/>
            <person name="Song I."/>
            <person name="Jeong J.-H."/>
            <person name="Kim D."/>
            <person name="Kim S."/>
            <person name="Ryu S."/>
            <person name="Song J.Y."/>
            <person name="Lee S.K."/>
        </authorList>
    </citation>
    <scope>NUCLEOTIDE SEQUENCE [LARGE SCALE GENOMIC DNA]</scope>
    <source>
        <tissue evidence="1">Muscle</tissue>
    </source>
</reference>
<proteinExistence type="predicted"/>
<keyword evidence="2" id="KW-1185">Reference proteome</keyword>
<accession>A0A4Z2FKM6</accession>
<gene>
    <name evidence="1" type="ORF">EYF80_048306</name>
</gene>
<dbReference type="Proteomes" id="UP000314294">
    <property type="component" value="Unassembled WGS sequence"/>
</dbReference>
<sequence>MLLCPRVGVRLQEETPPGRVLLYWDLQLLHVGGLSTLYEMDKHVGVDPHGMNCPPQSTHPKAFTQVVGGRELCGGGRGVRRLKKAARQSWASSFMYLYVKCEMLNQAIRPGKMPLNAPGYRGSVPSTCLTSDRDRNILKRCG</sequence>
<dbReference type="EMBL" id="SRLO01001101">
    <property type="protein sequence ID" value="TNN41525.1"/>
    <property type="molecule type" value="Genomic_DNA"/>
</dbReference>
<organism evidence="1 2">
    <name type="scientific">Liparis tanakae</name>
    <name type="common">Tanaka's snailfish</name>
    <dbReference type="NCBI Taxonomy" id="230148"/>
    <lineage>
        <taxon>Eukaryota</taxon>
        <taxon>Metazoa</taxon>
        <taxon>Chordata</taxon>
        <taxon>Craniata</taxon>
        <taxon>Vertebrata</taxon>
        <taxon>Euteleostomi</taxon>
        <taxon>Actinopterygii</taxon>
        <taxon>Neopterygii</taxon>
        <taxon>Teleostei</taxon>
        <taxon>Neoteleostei</taxon>
        <taxon>Acanthomorphata</taxon>
        <taxon>Eupercaria</taxon>
        <taxon>Perciformes</taxon>
        <taxon>Cottioidei</taxon>
        <taxon>Cottales</taxon>
        <taxon>Liparidae</taxon>
        <taxon>Liparis</taxon>
    </lineage>
</organism>
<name>A0A4Z2FKM6_9TELE</name>
<protein>
    <submittedName>
        <fullName evidence="1">Uncharacterized protein</fullName>
    </submittedName>
</protein>